<evidence type="ECO:0000256" key="10">
    <source>
        <dbReference type="HAMAP-Rule" id="MF_00177"/>
    </source>
</evidence>
<protein>
    <recommendedName>
        <fullName evidence="10">Lysine--tRNA ligase</fullName>
        <ecNumber evidence="10">6.1.1.6</ecNumber>
    </recommendedName>
    <alternativeName>
        <fullName evidence="10">Lysyl-tRNA synthetase</fullName>
        <shortName evidence="10">LysRS</shortName>
    </alternativeName>
</protein>
<dbReference type="Pfam" id="PF01921">
    <property type="entry name" value="tRNA-synt_1f"/>
    <property type="match status" value="1"/>
</dbReference>
<reference evidence="11 12" key="1">
    <citation type="submission" date="2008-01" db="EMBL/GenBank/DDBJ databases">
        <authorList>
            <person name="Wagner-Dobler I."/>
            <person name="Ferriera S."/>
            <person name="Johnson J."/>
            <person name="Kravitz S."/>
            <person name="Beeson K."/>
            <person name="Sutton G."/>
            <person name="Rogers Y.-H."/>
            <person name="Friedman R."/>
            <person name="Frazier M."/>
            <person name="Venter J.C."/>
        </authorList>
    </citation>
    <scope>NUCLEOTIDE SEQUENCE [LARGE SCALE GENOMIC DNA]</scope>
    <source>
        <strain evidence="12">DSM 17067 / NCIMB 14079 / DFL-11</strain>
    </source>
</reference>
<keyword evidence="4 10" id="KW-0436">Ligase</keyword>
<dbReference type="InterPro" id="IPR008925">
    <property type="entry name" value="aa_tRNA-synth_I_cd-bd_sf"/>
</dbReference>
<evidence type="ECO:0000256" key="2">
    <source>
        <dbReference type="ARBA" id="ARBA00005594"/>
    </source>
</evidence>
<evidence type="ECO:0000256" key="4">
    <source>
        <dbReference type="ARBA" id="ARBA00022598"/>
    </source>
</evidence>
<dbReference type="InterPro" id="IPR020751">
    <property type="entry name" value="aa-tRNA-synth_I_codon-bd_sub2"/>
</dbReference>
<name>A0A5E8H3E9_ROSAD</name>
<dbReference type="EMBL" id="ACCU02000003">
    <property type="protein sequence ID" value="EEE46564.1"/>
    <property type="molecule type" value="Genomic_DNA"/>
</dbReference>
<dbReference type="HAMAP" id="MF_00177">
    <property type="entry name" value="Lys_tRNA_synth_class1"/>
    <property type="match status" value="1"/>
</dbReference>
<evidence type="ECO:0000256" key="6">
    <source>
        <dbReference type="ARBA" id="ARBA00022840"/>
    </source>
</evidence>
<dbReference type="NCBIfam" id="NF001968">
    <property type="entry name" value="PRK00750.1-2"/>
    <property type="match status" value="1"/>
</dbReference>
<dbReference type="InterPro" id="IPR001412">
    <property type="entry name" value="aa-tRNA-synth_I_CS"/>
</dbReference>
<comment type="subcellular location">
    <subcellularLocation>
        <location evidence="1 10">Cytoplasm</location>
    </subcellularLocation>
</comment>
<dbReference type="InterPro" id="IPR014729">
    <property type="entry name" value="Rossmann-like_a/b/a_fold"/>
</dbReference>
<organism evidence="11 12">
    <name type="scientific">Roseibium alexandrii (strain DSM 17067 / NCIMB 14079 / DFL-11)</name>
    <name type="common">Labrenzia alexandrii</name>
    <dbReference type="NCBI Taxonomy" id="244592"/>
    <lineage>
        <taxon>Bacteria</taxon>
        <taxon>Pseudomonadati</taxon>
        <taxon>Pseudomonadota</taxon>
        <taxon>Alphaproteobacteria</taxon>
        <taxon>Hyphomicrobiales</taxon>
        <taxon>Stappiaceae</taxon>
        <taxon>Roseibium</taxon>
    </lineage>
</organism>
<proteinExistence type="inferred from homology"/>
<keyword evidence="3 10" id="KW-0963">Cytoplasm</keyword>
<reference evidence="11 12" key="2">
    <citation type="submission" date="2013-04" db="EMBL/GenBank/DDBJ databases">
        <authorList>
            <person name="Fiebig A."/>
            <person name="Pradella S."/>
            <person name="Wagner-Doebler I."/>
        </authorList>
    </citation>
    <scope>NUCLEOTIDE SEQUENCE [LARGE SCALE GENOMIC DNA]</scope>
    <source>
        <strain evidence="12">DSM 17067 / NCIMB 14079 / DFL-11</strain>
    </source>
</reference>
<dbReference type="GO" id="GO:0006430">
    <property type="term" value="P:lysyl-tRNA aminoacylation"/>
    <property type="evidence" value="ECO:0007669"/>
    <property type="project" value="UniProtKB-UniRule"/>
</dbReference>
<keyword evidence="6 10" id="KW-0067">ATP-binding</keyword>
<evidence type="ECO:0000313" key="12">
    <source>
        <dbReference type="Proteomes" id="UP000004703"/>
    </source>
</evidence>
<evidence type="ECO:0000256" key="7">
    <source>
        <dbReference type="ARBA" id="ARBA00022917"/>
    </source>
</evidence>
<evidence type="ECO:0000256" key="8">
    <source>
        <dbReference type="ARBA" id="ARBA00023146"/>
    </source>
</evidence>
<dbReference type="PROSITE" id="PS00178">
    <property type="entry name" value="AA_TRNA_LIGASE_I"/>
    <property type="match status" value="1"/>
</dbReference>
<dbReference type="Proteomes" id="UP000004703">
    <property type="component" value="Chromosome"/>
</dbReference>
<evidence type="ECO:0000256" key="3">
    <source>
        <dbReference type="ARBA" id="ARBA00022490"/>
    </source>
</evidence>
<dbReference type="PANTHER" id="PTHR37940:SF1">
    <property type="entry name" value="LYSINE--TRNA LIGASE"/>
    <property type="match status" value="1"/>
</dbReference>
<feature type="binding site" evidence="10">
    <location>
        <position position="306"/>
    </location>
    <ligand>
        <name>ATP</name>
        <dbReference type="ChEBI" id="CHEBI:30616"/>
    </ligand>
</feature>
<keyword evidence="8 10" id="KW-0030">Aminoacyl-tRNA synthetase</keyword>
<evidence type="ECO:0000313" key="11">
    <source>
        <dbReference type="EMBL" id="EEE46564.1"/>
    </source>
</evidence>
<sequence>MTDQSLPPLDLSQEFVEAATKSKAWPFEEARKLVKRIEKRDPLKPVLFETGYGPSGLPHIGTFGEVARTTMVRTAFRLLTEDKIPTRLICFSDDMDGMRKIPENVPDRAALEPYLQMPLTVVPNPFGADYESFGHHNNAMLRRFLDTFGFDYEFASATEYYKSGKFDDILLRAAERYQKLMDVMLPTLGEERRATYSPFLPISPASGRVLYVPMKEVNAKDGTITFEDEDGQDVTVPVTGGNVKLQWKPDFGARWAALDVDFEMFGKDHGPNMAVYDKICKVLGGTPPEHYVYELFLDDKGEKISKSKGNGLSIDEWLTYAPTESLALYMFQKPRTAKRMYFDVIPKAVDEYYTFAQKYEQMPVEQKLQNPAWHIHSGDIPKIDMPVPFAMLLNLVSASNADSKDVLWAFISRYAPGVTAETHPELDALVGHAIRYFDDFVKPNKSFKTPDETERQALEQLDAKLAALPVDADGATIQDAVLDVARAIERYQDHNKKGPDGGPGVSVAWFSALYQLLLGQEKGPRFGSFVALYGISETRDMISKALAGTIAD</sequence>
<comment type="similarity">
    <text evidence="2 10">Belongs to the class-I aminoacyl-tRNA synthetase family.</text>
</comment>
<accession>A0A5E8H3E9</accession>
<dbReference type="AlphaFoldDB" id="A0A5E8H3E9"/>
<dbReference type="RefSeq" id="WP_008195258.1">
    <property type="nucleotide sequence ID" value="NZ_CM011002.1"/>
</dbReference>
<feature type="short sequence motif" description="'HIGH' region" evidence="10">
    <location>
        <begin position="54"/>
        <end position="62"/>
    </location>
</feature>
<dbReference type="Gene3D" id="3.40.50.620">
    <property type="entry name" value="HUPs"/>
    <property type="match status" value="2"/>
</dbReference>
<dbReference type="GO" id="GO:0000049">
    <property type="term" value="F:tRNA binding"/>
    <property type="evidence" value="ECO:0007669"/>
    <property type="project" value="InterPro"/>
</dbReference>
<keyword evidence="5 10" id="KW-0547">Nucleotide-binding</keyword>
<feature type="short sequence motif" description="'KMSKS' region" evidence="10">
    <location>
        <begin position="303"/>
        <end position="307"/>
    </location>
</feature>
<dbReference type="PANTHER" id="PTHR37940">
    <property type="entry name" value="LYSINE--TRNA LIGASE"/>
    <property type="match status" value="1"/>
</dbReference>
<evidence type="ECO:0000256" key="1">
    <source>
        <dbReference type="ARBA" id="ARBA00004496"/>
    </source>
</evidence>
<evidence type="ECO:0000256" key="9">
    <source>
        <dbReference type="ARBA" id="ARBA00048573"/>
    </source>
</evidence>
<comment type="caution">
    <text evidence="11">The sequence shown here is derived from an EMBL/GenBank/DDBJ whole genome shotgun (WGS) entry which is preliminary data.</text>
</comment>
<dbReference type="EC" id="6.1.1.6" evidence="10"/>
<dbReference type="SUPFAM" id="SSF52374">
    <property type="entry name" value="Nucleotidylyl transferase"/>
    <property type="match status" value="1"/>
</dbReference>
<gene>
    <name evidence="10" type="primary">lysS</name>
    <name evidence="11" type="ORF">SADFL11_3853</name>
</gene>
<dbReference type="GO" id="GO:0005524">
    <property type="term" value="F:ATP binding"/>
    <property type="evidence" value="ECO:0007669"/>
    <property type="project" value="UniProtKB-UniRule"/>
</dbReference>
<dbReference type="SUPFAM" id="SSF48163">
    <property type="entry name" value="An anticodon-binding domain of class I aminoacyl-tRNA synthetases"/>
    <property type="match status" value="1"/>
</dbReference>
<dbReference type="GO" id="GO:0005737">
    <property type="term" value="C:cytoplasm"/>
    <property type="evidence" value="ECO:0007669"/>
    <property type="project" value="UniProtKB-SubCell"/>
</dbReference>
<dbReference type="InterPro" id="IPR002904">
    <property type="entry name" value="Lys-tRNA-ligase"/>
</dbReference>
<keyword evidence="7 10" id="KW-0648">Protein biosynthesis</keyword>
<dbReference type="GO" id="GO:0004824">
    <property type="term" value="F:lysine-tRNA ligase activity"/>
    <property type="evidence" value="ECO:0007669"/>
    <property type="project" value="UniProtKB-UniRule"/>
</dbReference>
<dbReference type="NCBIfam" id="TIGR00467">
    <property type="entry name" value="lysS_arch"/>
    <property type="match status" value="1"/>
</dbReference>
<comment type="catalytic activity">
    <reaction evidence="9 10">
        <text>tRNA(Lys) + L-lysine + ATP = L-lysyl-tRNA(Lys) + AMP + diphosphate</text>
        <dbReference type="Rhea" id="RHEA:20792"/>
        <dbReference type="Rhea" id="RHEA-COMP:9696"/>
        <dbReference type="Rhea" id="RHEA-COMP:9697"/>
        <dbReference type="ChEBI" id="CHEBI:30616"/>
        <dbReference type="ChEBI" id="CHEBI:32551"/>
        <dbReference type="ChEBI" id="CHEBI:33019"/>
        <dbReference type="ChEBI" id="CHEBI:78442"/>
        <dbReference type="ChEBI" id="CHEBI:78529"/>
        <dbReference type="ChEBI" id="CHEBI:456215"/>
        <dbReference type="EC" id="6.1.1.6"/>
    </reaction>
</comment>
<evidence type="ECO:0000256" key="5">
    <source>
        <dbReference type="ARBA" id="ARBA00022741"/>
    </source>
</evidence>
<dbReference type="Gene3D" id="1.10.10.350">
    <property type="match status" value="1"/>
</dbReference>